<dbReference type="GO" id="GO:0005886">
    <property type="term" value="C:plasma membrane"/>
    <property type="evidence" value="ECO:0007669"/>
    <property type="project" value="UniProtKB-SubCell"/>
</dbReference>
<organism evidence="14 15">
    <name type="scientific">Sagittula salina</name>
    <dbReference type="NCBI Taxonomy" id="2820268"/>
    <lineage>
        <taxon>Bacteria</taxon>
        <taxon>Pseudomonadati</taxon>
        <taxon>Pseudomonadota</taxon>
        <taxon>Alphaproteobacteria</taxon>
        <taxon>Rhodobacterales</taxon>
        <taxon>Roseobacteraceae</taxon>
        <taxon>Sagittula</taxon>
    </lineage>
</organism>
<keyword evidence="3" id="KW-1003">Cell membrane</keyword>
<gene>
    <name evidence="14" type="ORF">J5474_07485</name>
</gene>
<keyword evidence="15" id="KW-1185">Reference proteome</keyword>
<keyword evidence="6" id="KW-0479">Metal-binding</keyword>
<name>A0A940MP46_9RHOB</name>
<evidence type="ECO:0000256" key="11">
    <source>
        <dbReference type="ARBA" id="ARBA00023136"/>
    </source>
</evidence>
<dbReference type="AlphaFoldDB" id="A0A940MP46"/>
<evidence type="ECO:0000313" key="15">
    <source>
        <dbReference type="Proteomes" id="UP000675940"/>
    </source>
</evidence>
<keyword evidence="4" id="KW-0997">Cell inner membrane</keyword>
<keyword evidence="7 12" id="KW-1133">Transmembrane helix</keyword>
<sequence>MTQTSPPEAQASIPAERIARLTAALPFFLSFLLIPLVWTGALLGGAWVLLAPLITWYLFSAIDVAFGLNTDNADLETTEDQLFWYRLLTQIWVPVQFVTLFGVIWSVSRSDLGGWETFGVMFGTGVMSGTVGIVYAHELLHQRNARERWLGDILLAMVLYSHFRSEHLLVHHRYVGTPRDPVTARYNEGFHRFFARVLWQSLVSSFKAEKAMLARKGLRWTHPSNPFWRYWVLQAAMLGIAWLVGGWAGVGFFLVQAAVAIWQLELVNYVEHYGLTRKHLGDGRYEHVLPRHSWNAAHRATNWLMINLQRHSDHHYKPDRRFPLLQTYPAEDAPQLPYGYPLMSLAALVPPIWRRVMNPKVRAWRARHYPEIKDWTPYNKVRHPLPR</sequence>
<evidence type="ECO:0000256" key="3">
    <source>
        <dbReference type="ARBA" id="ARBA00022475"/>
    </source>
</evidence>
<proteinExistence type="inferred from homology"/>
<dbReference type="Proteomes" id="UP000675940">
    <property type="component" value="Unassembled WGS sequence"/>
</dbReference>
<keyword evidence="5 12" id="KW-0812">Transmembrane</keyword>
<keyword evidence="10" id="KW-0503">Monooxygenase</keyword>
<feature type="transmembrane region" description="Helical" evidence="12">
    <location>
        <begin position="118"/>
        <end position="137"/>
    </location>
</feature>
<dbReference type="Pfam" id="PF00487">
    <property type="entry name" value="FA_desaturase"/>
    <property type="match status" value="1"/>
</dbReference>
<dbReference type="EMBL" id="JAGISH010000003">
    <property type="protein sequence ID" value="MBP0482332.1"/>
    <property type="molecule type" value="Genomic_DNA"/>
</dbReference>
<evidence type="ECO:0000259" key="13">
    <source>
        <dbReference type="Pfam" id="PF00487"/>
    </source>
</evidence>
<dbReference type="CDD" id="cd03512">
    <property type="entry name" value="Alkane-hydroxylase"/>
    <property type="match status" value="1"/>
</dbReference>
<evidence type="ECO:0000256" key="2">
    <source>
        <dbReference type="ARBA" id="ARBA00010823"/>
    </source>
</evidence>
<dbReference type="PANTHER" id="PTHR38674:SF1">
    <property type="entry name" value="ALKANE 1-MONOOXYGENASE 1"/>
    <property type="match status" value="1"/>
</dbReference>
<comment type="subcellular location">
    <subcellularLocation>
        <location evidence="1">Cell inner membrane</location>
        <topology evidence="1">Multi-pass membrane protein</topology>
    </subcellularLocation>
</comment>
<evidence type="ECO:0000256" key="12">
    <source>
        <dbReference type="SAM" id="Phobius"/>
    </source>
</evidence>
<evidence type="ECO:0000256" key="8">
    <source>
        <dbReference type="ARBA" id="ARBA00023002"/>
    </source>
</evidence>
<evidence type="ECO:0000256" key="10">
    <source>
        <dbReference type="ARBA" id="ARBA00023033"/>
    </source>
</evidence>
<dbReference type="PANTHER" id="PTHR38674">
    <property type="entry name" value="ALKANE 1-MONOOXYGENASE 1"/>
    <property type="match status" value="1"/>
</dbReference>
<comment type="similarity">
    <text evidence="2">Belongs to the fatty acid desaturase type 1 family. AlkB subfamily.</text>
</comment>
<keyword evidence="11 12" id="KW-0472">Membrane</keyword>
<reference evidence="14" key="1">
    <citation type="submission" date="2021-03" db="EMBL/GenBank/DDBJ databases">
        <title>Sagittula salina sp. nov. strain M10.9X isolated from the marine waste.</title>
        <authorList>
            <person name="Satari L."/>
            <person name="Molina-Menor E."/>
            <person name="Vidal-Verdu A."/>
            <person name="Pascual J."/>
            <person name="Pereto J."/>
            <person name="Porcar M."/>
        </authorList>
    </citation>
    <scope>NUCLEOTIDE SEQUENCE</scope>
    <source>
        <strain evidence="14">M10.9X</strain>
    </source>
</reference>
<dbReference type="GO" id="GO:0046872">
    <property type="term" value="F:metal ion binding"/>
    <property type="evidence" value="ECO:0007669"/>
    <property type="project" value="UniProtKB-KW"/>
</dbReference>
<dbReference type="GO" id="GO:0006629">
    <property type="term" value="P:lipid metabolic process"/>
    <property type="evidence" value="ECO:0007669"/>
    <property type="project" value="InterPro"/>
</dbReference>
<keyword evidence="9" id="KW-0408">Iron</keyword>
<feature type="transmembrane region" description="Helical" evidence="12">
    <location>
        <begin position="21"/>
        <end position="38"/>
    </location>
</feature>
<dbReference type="RefSeq" id="WP_209360185.1">
    <property type="nucleotide sequence ID" value="NZ_JAGISH010000003.1"/>
</dbReference>
<evidence type="ECO:0000256" key="7">
    <source>
        <dbReference type="ARBA" id="ARBA00022989"/>
    </source>
</evidence>
<feature type="transmembrane region" description="Helical" evidence="12">
    <location>
        <begin position="44"/>
        <end position="66"/>
    </location>
</feature>
<dbReference type="GO" id="GO:0004497">
    <property type="term" value="F:monooxygenase activity"/>
    <property type="evidence" value="ECO:0007669"/>
    <property type="project" value="UniProtKB-KW"/>
</dbReference>
<feature type="transmembrane region" description="Helical" evidence="12">
    <location>
        <begin position="87"/>
        <end position="106"/>
    </location>
</feature>
<evidence type="ECO:0000256" key="1">
    <source>
        <dbReference type="ARBA" id="ARBA00004429"/>
    </source>
</evidence>
<evidence type="ECO:0000313" key="14">
    <source>
        <dbReference type="EMBL" id="MBP0482332.1"/>
    </source>
</evidence>
<dbReference type="InterPro" id="IPR033885">
    <property type="entry name" value="AlkB/XylM"/>
</dbReference>
<evidence type="ECO:0000256" key="4">
    <source>
        <dbReference type="ARBA" id="ARBA00022519"/>
    </source>
</evidence>
<feature type="domain" description="Fatty acid desaturase" evidence="13">
    <location>
        <begin position="117"/>
        <end position="343"/>
    </location>
</feature>
<evidence type="ECO:0000256" key="9">
    <source>
        <dbReference type="ARBA" id="ARBA00023004"/>
    </source>
</evidence>
<evidence type="ECO:0000256" key="6">
    <source>
        <dbReference type="ARBA" id="ARBA00022723"/>
    </source>
</evidence>
<evidence type="ECO:0000256" key="5">
    <source>
        <dbReference type="ARBA" id="ARBA00022692"/>
    </source>
</evidence>
<comment type="caution">
    <text evidence="14">The sequence shown here is derived from an EMBL/GenBank/DDBJ whole genome shotgun (WGS) entry which is preliminary data.</text>
</comment>
<protein>
    <submittedName>
        <fullName evidence="14">Alkane 1-monooxygenase</fullName>
    </submittedName>
</protein>
<accession>A0A940MP46</accession>
<dbReference type="InterPro" id="IPR005804">
    <property type="entry name" value="FA_desaturase_dom"/>
</dbReference>
<keyword evidence="8" id="KW-0560">Oxidoreductase</keyword>